<dbReference type="Pfam" id="PF24479">
    <property type="entry name" value="PSI_PlexinA-B"/>
    <property type="match status" value="1"/>
</dbReference>
<dbReference type="GeneID" id="109476886"/>
<evidence type="ECO:0000256" key="10">
    <source>
        <dbReference type="ARBA" id="ARBA00023157"/>
    </source>
</evidence>
<keyword evidence="9 14" id="KW-0472">Membrane</keyword>
<dbReference type="GO" id="GO:0002116">
    <property type="term" value="C:semaphorin receptor complex"/>
    <property type="evidence" value="ECO:0007669"/>
    <property type="project" value="TreeGrafter"/>
</dbReference>
<dbReference type="PANTHER" id="PTHR22625:SF70">
    <property type="entry name" value="PLEXIN A, ISOFORM A"/>
    <property type="match status" value="1"/>
</dbReference>
<evidence type="ECO:0000256" key="14">
    <source>
        <dbReference type="SAM" id="Phobius"/>
    </source>
</evidence>
<dbReference type="InterPro" id="IPR041362">
    <property type="entry name" value="TIG2_plexin"/>
</dbReference>
<dbReference type="FunFam" id="2.60.40.10:FF:000131">
    <property type="entry name" value="Plexin A2"/>
    <property type="match status" value="1"/>
</dbReference>
<protein>
    <submittedName>
        <fullName evidence="18">Plexin-A4-like</fullName>
    </submittedName>
</protein>
<dbReference type="InterPro" id="IPR036352">
    <property type="entry name" value="Semap_dom_sf"/>
</dbReference>
<feature type="chain" id="PRO_5028460607" evidence="15">
    <location>
        <begin position="27"/>
        <end position="1908"/>
    </location>
</feature>
<evidence type="ECO:0000256" key="4">
    <source>
        <dbReference type="ARBA" id="ARBA00022553"/>
    </source>
</evidence>
<dbReference type="Pfam" id="PF20170">
    <property type="entry name" value="Plexin_RBD"/>
    <property type="match status" value="1"/>
</dbReference>
<keyword evidence="10" id="KW-1015">Disulfide bond</keyword>
<dbReference type="InterPro" id="IPR002909">
    <property type="entry name" value="IPT_dom"/>
</dbReference>
<feature type="signal peptide" evidence="15">
    <location>
        <begin position="1"/>
        <end position="26"/>
    </location>
</feature>
<dbReference type="FunFam" id="1.10.506.10:FF:000005">
    <property type="entry name" value="Plexin A1"/>
    <property type="match status" value="1"/>
</dbReference>
<dbReference type="SMART" id="SM00429">
    <property type="entry name" value="IPT"/>
    <property type="match status" value="3"/>
</dbReference>
<evidence type="ECO:0000256" key="13">
    <source>
        <dbReference type="SAM" id="Coils"/>
    </source>
</evidence>
<dbReference type="Pfam" id="PF18020">
    <property type="entry name" value="TIG_2"/>
    <property type="match status" value="1"/>
</dbReference>
<dbReference type="SUPFAM" id="SSF48350">
    <property type="entry name" value="GTPase activation domain, GAP"/>
    <property type="match status" value="1"/>
</dbReference>
<comment type="caution">
    <text evidence="12">Lacks conserved residue(s) required for the propagation of feature annotation.</text>
</comment>
<dbReference type="KEGG" id="bbel:109476886"/>
<dbReference type="Pfam" id="PF01403">
    <property type="entry name" value="Sema"/>
    <property type="match status" value="1"/>
</dbReference>
<dbReference type="FunFam" id="2.130.10.10:FF:000451">
    <property type="entry name" value="Plexin A4, B"/>
    <property type="match status" value="1"/>
</dbReference>
<dbReference type="PROSITE" id="PS51004">
    <property type="entry name" value="SEMA"/>
    <property type="match status" value="1"/>
</dbReference>
<keyword evidence="8 14" id="KW-1133">Transmembrane helix</keyword>
<dbReference type="Proteomes" id="UP000515135">
    <property type="component" value="Unplaced"/>
</dbReference>
<evidence type="ECO:0000256" key="15">
    <source>
        <dbReference type="SAM" id="SignalP"/>
    </source>
</evidence>
<keyword evidence="5 14" id="KW-0812">Transmembrane</keyword>
<dbReference type="GO" id="GO:0005886">
    <property type="term" value="C:plasma membrane"/>
    <property type="evidence" value="ECO:0007669"/>
    <property type="project" value="UniProtKB-SubCell"/>
</dbReference>
<dbReference type="InterPro" id="IPR015943">
    <property type="entry name" value="WD40/YVTN_repeat-like_dom_sf"/>
</dbReference>
<proteinExistence type="inferred from homology"/>
<dbReference type="Pfam" id="PF17960">
    <property type="entry name" value="TIG_plexin"/>
    <property type="match status" value="1"/>
</dbReference>
<evidence type="ECO:0000256" key="12">
    <source>
        <dbReference type="PROSITE-ProRule" id="PRU00352"/>
    </source>
</evidence>
<name>A0A6P4ZHF9_BRABE</name>
<keyword evidence="11" id="KW-0325">Glycoprotein</keyword>
<dbReference type="InterPro" id="IPR016201">
    <property type="entry name" value="PSI"/>
</dbReference>
<accession>A0A6P4ZHF9</accession>
<organism evidence="17 18">
    <name type="scientific">Branchiostoma belcheri</name>
    <name type="common">Amphioxus</name>
    <dbReference type="NCBI Taxonomy" id="7741"/>
    <lineage>
        <taxon>Eukaryota</taxon>
        <taxon>Metazoa</taxon>
        <taxon>Chordata</taxon>
        <taxon>Cephalochordata</taxon>
        <taxon>Leptocardii</taxon>
        <taxon>Amphioxiformes</taxon>
        <taxon>Branchiostomatidae</taxon>
        <taxon>Branchiostoma</taxon>
    </lineage>
</organism>
<keyword evidence="6 15" id="KW-0732">Signal</keyword>
<comment type="subcellular location">
    <subcellularLocation>
        <location evidence="1">Cell membrane</location>
        <topology evidence="1">Single-pass type I membrane protein</topology>
    </subcellularLocation>
</comment>
<dbReference type="InterPro" id="IPR031148">
    <property type="entry name" value="Plexin"/>
</dbReference>
<sequence length="1908" mass="211626">MDTFATLRIVWVTVISSILLCNVCSGQRFERTFRVPSTEGSFINFVMDPDTNSIYIGASNKILKLSRDLVLEYDVSTGPEPDNPACLPTGECTYGRQVTDNINQVLVVDTSANRLISCGSVFQGSCQLRRRDDLSLIAYPKSEPHHFIAANSMEGSTYAFIAPGPSDQGEVLYVGVSRTDRGLFSNPPTVSSRTVAADSNNINIFKFASSDEFSEPKIDMNPNVLSSYPRFNIKYVYGFSSGFYSYFVTIQPQSYNIPSGPLLSKIVRICHDDNKYHSYIELPLMCSANSVNYNLVQAAYVGKPGAILAGNMGVTPNDDVLFAVFSKSQSSSDNPTSSSALCVYTIKDINRAMKARIQDCFNGNGNLGIDWSTGTLSTGCRQSNLPINDDFCGFEVNHPMGGTMPIPAQPVYSTNSATLTAVTSLEVQEYTVVFLGTNRGHLKKVVVTSGTSGHEYEDLTVVTNSAVLPSMYFTQDKNYIYVATQRQVTLVPVENCGQYSTCGECLGVRDPYCGWCVLDNKCSRRSECSDADITFRWATTLQECPTISVNPGYIPRTQGIVRVTITGQNIPALTGGHSYSCVFGNFATTSATVVGTQLFCNSPPASKIPAITGPRDNLVSDLFLLASETNQKFVKTNFTFYECNVHASCYSCTSSSFNCDWCIYDNVCTHRRTDVCRYVSNSELVLGNDGPDSCPQILPSEEETLIPEGVTTEIVLKAANLPIPKSGQLGFQCVLDIEGNMRRVQAAVLDDQTLQCQAAQYFYSRKVLSLPITLSVEWNGHYIIDNPRNAQVFLYNCSVTHTSCGVCHKSNEKFQCGWCHAQDQCTIRDQCPAMWLDRLQTCPNPRVLQFTPVAGPVEGGTIVTMRGENLGKQFSQVDNNVYVAGIACQTLETGFVPEEQLTCRTGASAQGIMAGPIQVKVDQYSGRSNANFSYVNSVILSVSPTRGPKSGGSRVTITGQHMNAGSTITATVAGQDCRVMETTSTTAVCITSASTMLTSGGVRMKFDEATKVNNNIRFEYVVDPTIIQILTDKTIKSGGLPVQVMGTNLFSVQQPRMTVTVGGRTFTGEPCIVKTENIMECPSPGIVADRNATEDDPIQADFYGFIMDGVLATRNLSQDSSLFMPYLYYPDPIFYPFEDGEEQMTENLIIRGENLLLVIKEEDITVLIGNQRCNVTSLAKDLLTCRPPEAKPARVEEDGGLNYGAQPQVLVLVGDLEFFIGYLDYSGAGINFPLEAQIGLGVAAGLALVVIMIILIVYRRKSKESDRVLKKMQMQMDILESRVARECKEAFAELQTDITELTNDLEGGGIPFLDYRNYTMRVLFPGCDDHPVLRDLEVPGGKAAYMEKGLKQFGQLINNKTFLVLFIRTLEEQKNFTMRDRCNVASLVMVALQGRMDYATDILKALLAQLIDRTVLESKNPKLLMRRTESVAEKMLTNWMSFMLYKFLRECAGEPLYMLFRAIKQQVEKGPVDTVTGEARYSLSEEKLIRQQIEYKILTVNVVGVDDSQPIPVKVLDCDTITQVKEKLLDAIYRSTPFSYRPHKDDVDLEWRQGRLGRLTLQDDDLTSKPEGEWKRINTLSHYQVPDGAIMALVPRQQTGYFNLSGFSGLSSLSTKSLTKNPYGNGAADCMNVSSPGLSRFPGSPASRSTSPIITPDHMENGIKLWHLVKHHDQDMQREGDRGSKMVSEIYLTRLLATKGTLQKFVDDLFETIFSTAHRGSTLPLAIKYLFDFLDEQAERHAITDPSVIHTWKSNSLPLRFWINLIKNPNFVFDIYKSNTVDACLSVIAQTFMDSCSISDHRLGKDSPSSKLLYAKDIPQYKNWVNRYYQDIQAIPPISDQDMNAVLAEESRLHYNEYNTISALHELYSYANKYSEELLSLLEMDDTARKFKLAYKLEQVASTMAGEV</sequence>
<keyword evidence="7" id="KW-0677">Repeat</keyword>
<dbReference type="FunFam" id="2.60.40.10:FF:001688">
    <property type="entry name" value="GM13016"/>
    <property type="match status" value="1"/>
</dbReference>
<dbReference type="FunFam" id="1.10.506.10:FF:000027">
    <property type="entry name" value="Plexin A, isoform B"/>
    <property type="match status" value="1"/>
</dbReference>
<dbReference type="InterPro" id="IPR046800">
    <property type="entry name" value="Plexin_RBD"/>
</dbReference>
<evidence type="ECO:0000256" key="2">
    <source>
        <dbReference type="ARBA" id="ARBA00010297"/>
    </source>
</evidence>
<dbReference type="CDD" id="cd00603">
    <property type="entry name" value="IPT_PCSR"/>
    <property type="match status" value="1"/>
</dbReference>
<dbReference type="Pfam" id="PF01833">
    <property type="entry name" value="TIG"/>
    <property type="match status" value="3"/>
</dbReference>
<dbReference type="InterPro" id="IPR041019">
    <property type="entry name" value="TIG1_plexin"/>
</dbReference>
<dbReference type="InterPro" id="IPR001627">
    <property type="entry name" value="Semap_dom"/>
</dbReference>
<evidence type="ECO:0000256" key="7">
    <source>
        <dbReference type="ARBA" id="ARBA00022737"/>
    </source>
</evidence>
<dbReference type="GO" id="GO:0017154">
    <property type="term" value="F:semaphorin receptor activity"/>
    <property type="evidence" value="ECO:0007669"/>
    <property type="project" value="InterPro"/>
</dbReference>
<keyword evidence="4" id="KW-0597">Phosphoprotein</keyword>
<reference evidence="18" key="1">
    <citation type="submission" date="2025-08" db="UniProtKB">
        <authorList>
            <consortium name="RefSeq"/>
        </authorList>
    </citation>
    <scope>IDENTIFICATION</scope>
    <source>
        <tissue evidence="18">Gonad</tissue>
    </source>
</reference>
<dbReference type="RefSeq" id="XP_019633459.1">
    <property type="nucleotide sequence ID" value="XM_019777900.1"/>
</dbReference>
<dbReference type="FunFam" id="2.60.40.10:FF:000071">
    <property type="entry name" value="Plexin A2"/>
    <property type="match status" value="1"/>
</dbReference>
<dbReference type="InterPro" id="IPR002165">
    <property type="entry name" value="Plexin_repeat"/>
</dbReference>
<dbReference type="InterPro" id="IPR008936">
    <property type="entry name" value="Rho_GTPase_activation_prot"/>
</dbReference>
<evidence type="ECO:0000256" key="11">
    <source>
        <dbReference type="ARBA" id="ARBA00023180"/>
    </source>
</evidence>
<evidence type="ECO:0000256" key="5">
    <source>
        <dbReference type="ARBA" id="ARBA00022692"/>
    </source>
</evidence>
<dbReference type="OrthoDB" id="9987283at2759"/>
<evidence type="ECO:0000256" key="1">
    <source>
        <dbReference type="ARBA" id="ARBA00004251"/>
    </source>
</evidence>
<keyword evidence="3" id="KW-1003">Cell membrane</keyword>
<evidence type="ECO:0000256" key="9">
    <source>
        <dbReference type="ARBA" id="ARBA00023136"/>
    </source>
</evidence>
<evidence type="ECO:0000256" key="3">
    <source>
        <dbReference type="ARBA" id="ARBA00022475"/>
    </source>
</evidence>
<evidence type="ECO:0000313" key="18">
    <source>
        <dbReference type="RefSeq" id="XP_019633459.1"/>
    </source>
</evidence>
<dbReference type="SUPFAM" id="SSF103575">
    <property type="entry name" value="Plexin repeat"/>
    <property type="match status" value="2"/>
</dbReference>
<evidence type="ECO:0000256" key="8">
    <source>
        <dbReference type="ARBA" id="ARBA00022989"/>
    </source>
</evidence>
<evidence type="ECO:0000259" key="16">
    <source>
        <dbReference type="PROSITE" id="PS51004"/>
    </source>
</evidence>
<evidence type="ECO:0000256" key="6">
    <source>
        <dbReference type="ARBA" id="ARBA00022729"/>
    </source>
</evidence>
<dbReference type="InterPro" id="IPR013548">
    <property type="entry name" value="Plexin_cytoplasmic_RasGAP_dom"/>
</dbReference>
<dbReference type="PANTHER" id="PTHR22625">
    <property type="entry name" value="PLEXIN"/>
    <property type="match status" value="1"/>
</dbReference>
<feature type="coiled-coil region" evidence="13">
    <location>
        <begin position="1269"/>
        <end position="1304"/>
    </location>
</feature>
<feature type="domain" description="Sema" evidence="16">
    <location>
        <begin position="11"/>
        <end position="493"/>
    </location>
</feature>
<dbReference type="GO" id="GO:0030334">
    <property type="term" value="P:regulation of cell migration"/>
    <property type="evidence" value="ECO:0007669"/>
    <property type="project" value="TreeGrafter"/>
</dbReference>
<dbReference type="SMART" id="SM00423">
    <property type="entry name" value="PSI"/>
    <property type="match status" value="3"/>
</dbReference>
<dbReference type="Gene3D" id="2.60.40.10">
    <property type="entry name" value="Immunoglobulins"/>
    <property type="match status" value="4"/>
</dbReference>
<dbReference type="InterPro" id="IPR013783">
    <property type="entry name" value="Ig-like_fold"/>
</dbReference>
<evidence type="ECO:0000313" key="17">
    <source>
        <dbReference type="Proteomes" id="UP000515135"/>
    </source>
</evidence>
<dbReference type="Gene3D" id="2.130.10.10">
    <property type="entry name" value="YVTN repeat-like/Quinoprotein amine dehydrogenase"/>
    <property type="match status" value="1"/>
</dbReference>
<dbReference type="SUPFAM" id="SSF81296">
    <property type="entry name" value="E set domains"/>
    <property type="match status" value="3"/>
</dbReference>
<keyword evidence="17" id="KW-1185">Reference proteome</keyword>
<dbReference type="Gene3D" id="1.10.506.10">
    <property type="entry name" value="GTPase Activation - p120gap, domain 1"/>
    <property type="match status" value="2"/>
</dbReference>
<dbReference type="SUPFAM" id="SSF101912">
    <property type="entry name" value="Sema domain"/>
    <property type="match status" value="1"/>
</dbReference>
<dbReference type="SMART" id="SM00630">
    <property type="entry name" value="Sema"/>
    <property type="match status" value="1"/>
</dbReference>
<dbReference type="Pfam" id="PF01437">
    <property type="entry name" value="PSI"/>
    <property type="match status" value="1"/>
</dbReference>
<gene>
    <name evidence="18" type="primary">LOC109476886</name>
</gene>
<feature type="transmembrane region" description="Helical" evidence="14">
    <location>
        <begin position="1238"/>
        <end position="1258"/>
    </location>
</feature>
<comment type="similarity">
    <text evidence="2">Belongs to the plexin family.</text>
</comment>
<dbReference type="CDD" id="cd12790">
    <property type="entry name" value="RasGAP_plexin_A"/>
    <property type="match status" value="1"/>
</dbReference>
<dbReference type="InterPro" id="IPR014756">
    <property type="entry name" value="Ig_E-set"/>
</dbReference>
<keyword evidence="13" id="KW-0175">Coiled coil</keyword>
<dbReference type="Pfam" id="PF08337">
    <property type="entry name" value="Plexin_cytopl"/>
    <property type="match status" value="1"/>
</dbReference>